<dbReference type="InterPro" id="IPR029033">
    <property type="entry name" value="His_PPase_superfam"/>
</dbReference>
<reference evidence="1 2" key="1">
    <citation type="submission" date="2014-10" db="EMBL/GenBank/DDBJ databases">
        <title>Draft genome sequence of the proteorhodopsin-containing marine bacterium Dokdonia donghaensis.</title>
        <authorList>
            <person name="Gomez-Consarnau L."/>
            <person name="Gonzalez J.M."/>
            <person name="Riedel T."/>
            <person name="Jaenicke S."/>
            <person name="Wagner-Doebler I."/>
            <person name="Fuhrman J.A."/>
        </authorList>
    </citation>
    <scope>NUCLEOTIDE SEQUENCE [LARGE SCALE GENOMIC DNA]</scope>
    <source>
        <strain evidence="1 2">DSW-1</strain>
    </source>
</reference>
<dbReference type="Gene3D" id="3.40.50.1240">
    <property type="entry name" value="Phosphoglycerate mutase-like"/>
    <property type="match status" value="1"/>
</dbReference>
<dbReference type="SUPFAM" id="SSF53254">
    <property type="entry name" value="Phosphoglycerate mutase-like"/>
    <property type="match status" value="1"/>
</dbReference>
<organism evidence="1 2">
    <name type="scientific">Dokdonia donghaensis DSW-1</name>
    <dbReference type="NCBI Taxonomy" id="1300343"/>
    <lineage>
        <taxon>Bacteria</taxon>
        <taxon>Pseudomonadati</taxon>
        <taxon>Bacteroidota</taxon>
        <taxon>Flavobacteriia</taxon>
        <taxon>Flavobacteriales</taxon>
        <taxon>Flavobacteriaceae</taxon>
        <taxon>Dokdonia</taxon>
    </lineage>
</organism>
<proteinExistence type="predicted"/>
<dbReference type="CDD" id="cd07067">
    <property type="entry name" value="HP_PGM_like"/>
    <property type="match status" value="1"/>
</dbReference>
<dbReference type="RefSeq" id="WP_035325100.1">
    <property type="nucleotide sequence ID" value="NZ_CP015125.1"/>
</dbReference>
<dbReference type="KEGG" id="ddo:I597_2578"/>
<sequence>MRKLLVLLVLITVSVSCDGQKKNKATTEQVTNYYFIRHAEKVLSDPSNSNPDLTPEGEARAERWKDFFTDKDIDAVYSTNYLRTMRTAEPTVKANSLAIKKYDPRALNDEAFTLATTGLNVVVVGHSNTTPNFANAVYGEPDAFKEIDESEYFHLYHVQLVGEGNGLVKKKEALVID</sequence>
<dbReference type="OrthoDB" id="3296006at2"/>
<evidence type="ECO:0000313" key="2">
    <source>
        <dbReference type="Proteomes" id="UP000030140"/>
    </source>
</evidence>
<comment type="caution">
    <text evidence="1">The sequence shown here is derived from an EMBL/GenBank/DDBJ whole genome shotgun (WGS) entry which is preliminary data.</text>
</comment>
<evidence type="ECO:0008006" key="3">
    <source>
        <dbReference type="Google" id="ProtNLM"/>
    </source>
</evidence>
<dbReference type="PATRIC" id="fig|1300343.5.peg.2618"/>
<dbReference type="AlphaFoldDB" id="A0A0A2GUU3"/>
<name>A0A0A2GUU3_9FLAO</name>
<dbReference type="Proteomes" id="UP000030140">
    <property type="component" value="Unassembled WGS sequence"/>
</dbReference>
<evidence type="ECO:0000313" key="1">
    <source>
        <dbReference type="EMBL" id="KGO06086.1"/>
    </source>
</evidence>
<dbReference type="Pfam" id="PF00300">
    <property type="entry name" value="His_Phos_1"/>
    <property type="match status" value="1"/>
</dbReference>
<keyword evidence="2" id="KW-1185">Reference proteome</keyword>
<gene>
    <name evidence="1" type="ORF">NV36_04025</name>
</gene>
<protein>
    <recommendedName>
        <fullName evidence="3">Phosphoglycerate mutase</fullName>
    </recommendedName>
</protein>
<accession>A0A0A2GUU3</accession>
<dbReference type="EMBL" id="JSAQ01000001">
    <property type="protein sequence ID" value="KGO06086.1"/>
    <property type="molecule type" value="Genomic_DNA"/>
</dbReference>
<dbReference type="InterPro" id="IPR013078">
    <property type="entry name" value="His_Pase_superF_clade-1"/>
</dbReference>
<dbReference type="PROSITE" id="PS51257">
    <property type="entry name" value="PROKAR_LIPOPROTEIN"/>
    <property type="match status" value="1"/>
</dbReference>